<keyword evidence="8 12" id="KW-0067">ATP-binding</keyword>
<keyword evidence="3 12" id="KW-0479">Metal-binding</keyword>
<reference evidence="14 15" key="1">
    <citation type="submission" date="2019-08" db="EMBL/GenBank/DDBJ databases">
        <title>Hyperibacter terrae gen. nov., sp. nov. and Hyperibacter viscosus sp. nov., two new members in the family Rhodospirillaceae isolated from the rhizosphere of Hypericum perforatum.</title>
        <authorList>
            <person name="Noviana Z."/>
        </authorList>
    </citation>
    <scope>NUCLEOTIDE SEQUENCE [LARGE SCALE GENOMIC DNA]</scope>
    <source>
        <strain evidence="14 15">R5913</strain>
    </source>
</reference>
<dbReference type="SUPFAM" id="SSF52540">
    <property type="entry name" value="P-loop containing nucleoside triphosphate hydrolases"/>
    <property type="match status" value="2"/>
</dbReference>
<evidence type="ECO:0000256" key="9">
    <source>
        <dbReference type="ARBA" id="ARBA00023125"/>
    </source>
</evidence>
<dbReference type="PANTHER" id="PTHR30580">
    <property type="entry name" value="PRIMOSOMAL PROTEIN N"/>
    <property type="match status" value="1"/>
</dbReference>
<dbReference type="InterPro" id="IPR027417">
    <property type="entry name" value="P-loop_NTPase"/>
</dbReference>
<dbReference type="Pfam" id="PF18319">
    <property type="entry name" value="Zn_ribbon_PriA"/>
    <property type="match status" value="1"/>
</dbReference>
<keyword evidence="6 12" id="KW-0347">Helicase</keyword>
<dbReference type="GO" id="GO:0006302">
    <property type="term" value="P:double-strand break repair"/>
    <property type="evidence" value="ECO:0007669"/>
    <property type="project" value="InterPro"/>
</dbReference>
<dbReference type="SMART" id="SM00487">
    <property type="entry name" value="DEXDc"/>
    <property type="match status" value="1"/>
</dbReference>
<proteinExistence type="inferred from homology"/>
<dbReference type="PROSITE" id="PS51192">
    <property type="entry name" value="HELICASE_ATP_BIND_1"/>
    <property type="match status" value="1"/>
</dbReference>
<comment type="cofactor">
    <cofactor evidence="12">
        <name>Zn(2+)</name>
        <dbReference type="ChEBI" id="CHEBI:29105"/>
    </cofactor>
    <text evidence="12">Binds 2 zinc ions per subunit.</text>
</comment>
<dbReference type="GO" id="GO:0006310">
    <property type="term" value="P:DNA recombination"/>
    <property type="evidence" value="ECO:0007669"/>
    <property type="project" value="InterPro"/>
</dbReference>
<dbReference type="KEGG" id="htq:FRZ44_48590"/>
<dbReference type="Proteomes" id="UP000326202">
    <property type="component" value="Chromosome"/>
</dbReference>
<dbReference type="Gene3D" id="3.40.50.300">
    <property type="entry name" value="P-loop containing nucleotide triphosphate hydrolases"/>
    <property type="match status" value="2"/>
</dbReference>
<dbReference type="Pfam" id="PF17764">
    <property type="entry name" value="PriA_3primeBD"/>
    <property type="match status" value="1"/>
</dbReference>
<keyword evidence="7 12" id="KW-0862">Zinc</keyword>
<dbReference type="PANTHER" id="PTHR30580:SF0">
    <property type="entry name" value="PRIMOSOMAL PROTEIN N"/>
    <property type="match status" value="1"/>
</dbReference>
<dbReference type="InterPro" id="IPR041236">
    <property type="entry name" value="PriA_C"/>
</dbReference>
<dbReference type="SMART" id="SM00490">
    <property type="entry name" value="HELICc"/>
    <property type="match status" value="1"/>
</dbReference>
<evidence type="ECO:0000256" key="10">
    <source>
        <dbReference type="ARBA" id="ARBA00023235"/>
    </source>
</evidence>
<evidence type="ECO:0000313" key="15">
    <source>
        <dbReference type="Proteomes" id="UP000326202"/>
    </source>
</evidence>
<dbReference type="Gene3D" id="3.40.1440.60">
    <property type="entry name" value="PriA, 3(prime) DNA-binding domain"/>
    <property type="match status" value="1"/>
</dbReference>
<accession>A0A5J6MS83</accession>
<dbReference type="EMBL" id="CP042906">
    <property type="protein sequence ID" value="QEX19545.1"/>
    <property type="molecule type" value="Genomic_DNA"/>
</dbReference>
<feature type="binding site" evidence="12">
    <location>
        <position position="436"/>
    </location>
    <ligand>
        <name>Zn(2+)</name>
        <dbReference type="ChEBI" id="CHEBI:29105"/>
        <label>2</label>
    </ligand>
</feature>
<evidence type="ECO:0000256" key="12">
    <source>
        <dbReference type="HAMAP-Rule" id="MF_00983"/>
    </source>
</evidence>
<evidence type="ECO:0000256" key="5">
    <source>
        <dbReference type="ARBA" id="ARBA00022801"/>
    </source>
</evidence>
<dbReference type="GO" id="GO:0005524">
    <property type="term" value="F:ATP binding"/>
    <property type="evidence" value="ECO:0007669"/>
    <property type="project" value="UniProtKB-UniRule"/>
</dbReference>
<dbReference type="InterPro" id="IPR011545">
    <property type="entry name" value="DEAD/DEAH_box_helicase_dom"/>
</dbReference>
<evidence type="ECO:0000256" key="1">
    <source>
        <dbReference type="ARBA" id="ARBA00022515"/>
    </source>
</evidence>
<dbReference type="GO" id="GO:0043138">
    <property type="term" value="F:3'-5' DNA helicase activity"/>
    <property type="evidence" value="ECO:0007669"/>
    <property type="project" value="UniProtKB-EC"/>
</dbReference>
<dbReference type="GO" id="GO:0016887">
    <property type="term" value="F:ATP hydrolysis activity"/>
    <property type="evidence" value="ECO:0007669"/>
    <property type="project" value="RHEA"/>
</dbReference>
<comment type="catalytic activity">
    <reaction evidence="11 12">
        <text>ATP + H2O = ADP + phosphate + H(+)</text>
        <dbReference type="Rhea" id="RHEA:13065"/>
        <dbReference type="ChEBI" id="CHEBI:15377"/>
        <dbReference type="ChEBI" id="CHEBI:15378"/>
        <dbReference type="ChEBI" id="CHEBI:30616"/>
        <dbReference type="ChEBI" id="CHEBI:43474"/>
        <dbReference type="ChEBI" id="CHEBI:456216"/>
        <dbReference type="EC" id="5.6.2.4"/>
    </reaction>
</comment>
<dbReference type="InterPro" id="IPR005259">
    <property type="entry name" value="PriA"/>
</dbReference>
<dbReference type="Pfam" id="PF18074">
    <property type="entry name" value="PriA_C"/>
    <property type="match status" value="1"/>
</dbReference>
<feature type="binding site" evidence="12">
    <location>
        <position position="427"/>
    </location>
    <ligand>
        <name>Zn(2+)</name>
        <dbReference type="ChEBI" id="CHEBI:29105"/>
        <label>1</label>
    </ligand>
</feature>
<keyword evidence="15" id="KW-1185">Reference proteome</keyword>
<dbReference type="EC" id="5.6.2.4" evidence="12"/>
<dbReference type="CDD" id="cd17929">
    <property type="entry name" value="DEXHc_priA"/>
    <property type="match status" value="1"/>
</dbReference>
<feature type="binding site" evidence="12">
    <location>
        <position position="457"/>
    </location>
    <ligand>
        <name>Zn(2+)</name>
        <dbReference type="ChEBI" id="CHEBI:29105"/>
        <label>2</label>
    </ligand>
</feature>
<comment type="function">
    <text evidence="12">Initiates the restart of stalled replication forks, which reloads the replicative helicase on sites other than the origin of replication. Recognizes and binds to abandoned replication forks and remodels them to uncover a helicase loading site. Promotes assembly of the primosome at these replication forks.</text>
</comment>
<dbReference type="HAMAP" id="MF_00983">
    <property type="entry name" value="PriA"/>
    <property type="match status" value="1"/>
</dbReference>
<keyword evidence="9 12" id="KW-0238">DNA-binding</keyword>
<name>A0A5J6MS83_9PROT</name>
<comment type="subunit">
    <text evidence="12">Component of the replication restart primosome.</text>
</comment>
<protein>
    <recommendedName>
        <fullName evidence="12">Replication restart protein PriA</fullName>
    </recommendedName>
    <alternativeName>
        <fullName evidence="12">ATP-dependent DNA helicase PriA</fullName>
        <ecNumber evidence="12">5.6.2.4</ecNumber>
    </alternativeName>
    <alternativeName>
        <fullName evidence="12">DNA 3'-5' helicase PriA</fullName>
    </alternativeName>
</protein>
<evidence type="ECO:0000256" key="2">
    <source>
        <dbReference type="ARBA" id="ARBA00022705"/>
    </source>
</evidence>
<organism evidence="14 15">
    <name type="scientific">Hypericibacter terrae</name>
    <dbReference type="NCBI Taxonomy" id="2602015"/>
    <lineage>
        <taxon>Bacteria</taxon>
        <taxon>Pseudomonadati</taxon>
        <taxon>Pseudomonadota</taxon>
        <taxon>Alphaproteobacteria</taxon>
        <taxon>Rhodospirillales</taxon>
        <taxon>Dongiaceae</taxon>
        <taxon>Hypericibacter</taxon>
    </lineage>
</organism>
<feature type="binding site" evidence="12">
    <location>
        <position position="439"/>
    </location>
    <ligand>
        <name>Zn(2+)</name>
        <dbReference type="ChEBI" id="CHEBI:29105"/>
        <label>2</label>
    </ligand>
</feature>
<comment type="similarity">
    <text evidence="12">Belongs to the helicase family. PriA subfamily.</text>
</comment>
<dbReference type="InterPro" id="IPR001650">
    <property type="entry name" value="Helicase_C-like"/>
</dbReference>
<keyword evidence="1 12" id="KW-0639">Primosome</keyword>
<sequence>MSVLLPLPLAGAYDYRVPPEFELEEGDYVIVPLGRREMVGVVWGAGSGEFDPKRLKNVVERLEAPRMPAAVRRFVDWVAGYSMAAPGAVLRMAMSVSAALEPPRVLTGYRLVSGAALPARVTEARQRVVDLLKEGPPRLLSELAREAGCSTGVIKGLVEAGAIETVELPARMSPPVPDWRLPGPTLEPAQAQAVQSLRHAVTKGGFSATLIDGVTGAGKTEVYFEAIAAALEAGRQVLVLLPEIALSAQWLGRFEQRFGAKPAQWHSDLGSAERRWTWRAVAEGEVRLVVGARSALFLPFAELGLIVVDEEHESAFKQEDGVIYQARDMAVVRAHQGQFPVLLVSATPSLETVQNVATARYGAVHLPDRHGGASLPRISTIDLRRHPPPRQSWISPPLRKALTETLAAGEQGLLFLNRRGYAPLTLCRTCGHRLQCPHCTAWLVEHRFRGRLQCHHCGYTAELPPACPACNAVDSFAACGPGVERLAEEVVALYPQARLAVMTSDTVFSVRGAEEMVRRIQAHEVDLLIGTQIVAKGHHFPMLTLVGVVDADLGLGGGDLRAAERTYQLLHQVAGRAGRAERPGQVLLQTFDPGHPVMQALVGDDRDRFLAEESQDRQRTGMPPFGRLAALILSGESPEAVDRLAREVAARAPHLEGVTVLGPAPAPLALLRGRHRRRFLMKCRRDQAPQPLIREWLAPIKLSGSLRLQIDIDPYSFF</sequence>
<dbReference type="GO" id="GO:1990077">
    <property type="term" value="C:primosome complex"/>
    <property type="evidence" value="ECO:0007669"/>
    <property type="project" value="UniProtKB-UniRule"/>
</dbReference>
<evidence type="ECO:0000256" key="4">
    <source>
        <dbReference type="ARBA" id="ARBA00022741"/>
    </source>
</evidence>
<dbReference type="InterPro" id="IPR041222">
    <property type="entry name" value="PriA_3primeBD"/>
</dbReference>
<comment type="catalytic activity">
    <reaction evidence="12">
        <text>Couples ATP hydrolysis with the unwinding of duplex DNA by translocating in the 3'-5' direction.</text>
        <dbReference type="EC" id="5.6.2.4"/>
    </reaction>
</comment>
<evidence type="ECO:0000256" key="7">
    <source>
        <dbReference type="ARBA" id="ARBA00022833"/>
    </source>
</evidence>
<evidence type="ECO:0000256" key="11">
    <source>
        <dbReference type="ARBA" id="ARBA00048988"/>
    </source>
</evidence>
<feature type="binding site" evidence="12">
    <location>
        <position position="467"/>
    </location>
    <ligand>
        <name>Zn(2+)</name>
        <dbReference type="ChEBI" id="CHEBI:29105"/>
        <label>1</label>
    </ligand>
</feature>
<evidence type="ECO:0000259" key="13">
    <source>
        <dbReference type="PROSITE" id="PS51192"/>
    </source>
</evidence>
<keyword evidence="2 12" id="KW-0235">DNA replication</keyword>
<dbReference type="GO" id="GO:0008270">
    <property type="term" value="F:zinc ion binding"/>
    <property type="evidence" value="ECO:0007669"/>
    <property type="project" value="UniProtKB-UniRule"/>
</dbReference>
<dbReference type="InterPro" id="IPR042115">
    <property type="entry name" value="PriA_3primeBD_sf"/>
</dbReference>
<dbReference type="Pfam" id="PF00270">
    <property type="entry name" value="DEAD"/>
    <property type="match status" value="1"/>
</dbReference>
<gene>
    <name evidence="12 14" type="primary">priA</name>
    <name evidence="14" type="ORF">FRZ44_48590</name>
</gene>
<keyword evidence="10 12" id="KW-0413">Isomerase</keyword>
<dbReference type="NCBIfam" id="TIGR00595">
    <property type="entry name" value="priA"/>
    <property type="match status" value="1"/>
</dbReference>
<dbReference type="GO" id="GO:0006269">
    <property type="term" value="P:DNA replication, synthesis of primer"/>
    <property type="evidence" value="ECO:0007669"/>
    <property type="project" value="UniProtKB-KW"/>
</dbReference>
<dbReference type="AlphaFoldDB" id="A0A5J6MS83"/>
<feature type="binding site" evidence="12">
    <location>
        <position position="454"/>
    </location>
    <ligand>
        <name>Zn(2+)</name>
        <dbReference type="ChEBI" id="CHEBI:29105"/>
        <label>2</label>
    </ligand>
</feature>
<dbReference type="NCBIfam" id="NF004070">
    <property type="entry name" value="PRK05580.2-2"/>
    <property type="match status" value="1"/>
</dbReference>
<dbReference type="InterPro" id="IPR040498">
    <property type="entry name" value="PriA_CRR"/>
</dbReference>
<dbReference type="FunFam" id="3.40.50.300:FF:000489">
    <property type="entry name" value="Primosome assembly protein PriA"/>
    <property type="match status" value="1"/>
</dbReference>
<keyword evidence="5 12" id="KW-0378">Hydrolase</keyword>
<evidence type="ECO:0000256" key="3">
    <source>
        <dbReference type="ARBA" id="ARBA00022723"/>
    </source>
</evidence>
<feature type="binding site" evidence="12">
    <location>
        <position position="470"/>
    </location>
    <ligand>
        <name>Zn(2+)</name>
        <dbReference type="ChEBI" id="CHEBI:29105"/>
        <label>1</label>
    </ligand>
</feature>
<keyword evidence="4 12" id="KW-0547">Nucleotide-binding</keyword>
<dbReference type="GO" id="GO:0006270">
    <property type="term" value="P:DNA replication initiation"/>
    <property type="evidence" value="ECO:0007669"/>
    <property type="project" value="TreeGrafter"/>
</dbReference>
<dbReference type="GO" id="GO:0003677">
    <property type="term" value="F:DNA binding"/>
    <property type="evidence" value="ECO:0007669"/>
    <property type="project" value="UniProtKB-UniRule"/>
</dbReference>
<evidence type="ECO:0000256" key="8">
    <source>
        <dbReference type="ARBA" id="ARBA00022840"/>
    </source>
</evidence>
<dbReference type="InterPro" id="IPR014001">
    <property type="entry name" value="Helicase_ATP-bd"/>
</dbReference>
<feature type="domain" description="Helicase ATP-binding" evidence="13">
    <location>
        <begin position="200"/>
        <end position="366"/>
    </location>
</feature>
<evidence type="ECO:0000256" key="6">
    <source>
        <dbReference type="ARBA" id="ARBA00022806"/>
    </source>
</evidence>
<evidence type="ECO:0000313" key="14">
    <source>
        <dbReference type="EMBL" id="QEX19545.1"/>
    </source>
</evidence>
<feature type="binding site" evidence="12">
    <location>
        <position position="430"/>
    </location>
    <ligand>
        <name>Zn(2+)</name>
        <dbReference type="ChEBI" id="CHEBI:29105"/>
        <label>1</label>
    </ligand>
</feature>